<evidence type="ECO:0000256" key="9">
    <source>
        <dbReference type="ARBA" id="ARBA00023125"/>
    </source>
</evidence>
<gene>
    <name evidence="11 14" type="primary">priA</name>
    <name evidence="14" type="ORF">ACFSUC_01110</name>
</gene>
<dbReference type="SMART" id="SM00490">
    <property type="entry name" value="HELICc"/>
    <property type="match status" value="1"/>
</dbReference>
<dbReference type="GO" id="GO:0016787">
    <property type="term" value="F:hydrolase activity"/>
    <property type="evidence" value="ECO:0007669"/>
    <property type="project" value="UniProtKB-KW"/>
</dbReference>
<feature type="binding site" evidence="11">
    <location>
        <position position="522"/>
    </location>
    <ligand>
        <name>Zn(2+)</name>
        <dbReference type="ChEBI" id="CHEBI:29105"/>
        <label>2</label>
    </ligand>
</feature>
<dbReference type="PROSITE" id="PS51192">
    <property type="entry name" value="HELICASE_ATP_BIND_1"/>
    <property type="match status" value="1"/>
</dbReference>
<proteinExistence type="inferred from homology"/>
<feature type="domain" description="Helicase ATP-binding" evidence="12">
    <location>
        <begin position="285"/>
        <end position="451"/>
    </location>
</feature>
<comment type="catalytic activity">
    <reaction evidence="11">
        <text>Couples ATP hydrolysis with the unwinding of duplex DNA by translocating in the 3'-5' direction.</text>
        <dbReference type="EC" id="5.6.2.4"/>
    </reaction>
</comment>
<feature type="binding site" evidence="11">
    <location>
        <position position="516"/>
    </location>
    <ligand>
        <name>Zn(2+)</name>
        <dbReference type="ChEBI" id="CHEBI:29105"/>
        <label>1</label>
    </ligand>
</feature>
<keyword evidence="6 11" id="KW-0347">Helicase</keyword>
<keyword evidence="4 11" id="KW-0547">Nucleotide-binding</keyword>
<dbReference type="PROSITE" id="PS51194">
    <property type="entry name" value="HELICASE_CTER"/>
    <property type="match status" value="1"/>
</dbReference>
<evidence type="ECO:0000256" key="4">
    <source>
        <dbReference type="ARBA" id="ARBA00022741"/>
    </source>
</evidence>
<dbReference type="EC" id="5.6.2.4" evidence="11"/>
<dbReference type="Gene3D" id="3.40.1440.60">
    <property type="entry name" value="PriA, 3(prime) DNA-binding domain"/>
    <property type="match status" value="1"/>
</dbReference>
<feature type="binding site" evidence="11">
    <location>
        <position position="540"/>
    </location>
    <ligand>
        <name>Zn(2+)</name>
        <dbReference type="ChEBI" id="CHEBI:29105"/>
        <label>2</label>
    </ligand>
</feature>
<dbReference type="InterPro" id="IPR011545">
    <property type="entry name" value="DEAD/DEAH_box_helicase_dom"/>
</dbReference>
<reference evidence="15" key="1">
    <citation type="journal article" date="2019" name="Int. J. Syst. Evol. Microbiol.">
        <title>The Global Catalogue of Microorganisms (GCM) 10K type strain sequencing project: providing services to taxonomists for standard genome sequencing and annotation.</title>
        <authorList>
            <consortium name="The Broad Institute Genomics Platform"/>
            <consortium name="The Broad Institute Genome Sequencing Center for Infectious Disease"/>
            <person name="Wu L."/>
            <person name="Ma J."/>
        </authorList>
    </citation>
    <scope>NUCLEOTIDE SEQUENCE [LARGE SCALE GENOMIC DNA]</scope>
    <source>
        <strain evidence="15">KCTC 33676</strain>
    </source>
</reference>
<accession>A0ABW5R553</accession>
<evidence type="ECO:0000259" key="12">
    <source>
        <dbReference type="PROSITE" id="PS51192"/>
    </source>
</evidence>
<dbReference type="Pfam" id="PF18074">
    <property type="entry name" value="PriA_C"/>
    <property type="match status" value="1"/>
</dbReference>
<evidence type="ECO:0000256" key="1">
    <source>
        <dbReference type="ARBA" id="ARBA00022515"/>
    </source>
</evidence>
<evidence type="ECO:0000256" key="8">
    <source>
        <dbReference type="ARBA" id="ARBA00022840"/>
    </source>
</evidence>
<dbReference type="InterPro" id="IPR014001">
    <property type="entry name" value="Helicase_ATP-bd"/>
</dbReference>
<evidence type="ECO:0000256" key="10">
    <source>
        <dbReference type="ARBA" id="ARBA00023235"/>
    </source>
</evidence>
<feature type="binding site" evidence="11">
    <location>
        <position position="543"/>
    </location>
    <ligand>
        <name>Zn(2+)</name>
        <dbReference type="ChEBI" id="CHEBI:29105"/>
        <label>2</label>
    </ligand>
</feature>
<dbReference type="PANTHER" id="PTHR30580:SF0">
    <property type="entry name" value="PRIMOSOMAL PROTEIN N"/>
    <property type="match status" value="1"/>
</dbReference>
<dbReference type="Gene3D" id="3.40.50.300">
    <property type="entry name" value="P-loop containing nucleotide triphosphate hydrolases"/>
    <property type="match status" value="2"/>
</dbReference>
<feature type="binding site" evidence="11">
    <location>
        <position position="553"/>
    </location>
    <ligand>
        <name>Zn(2+)</name>
        <dbReference type="ChEBI" id="CHEBI:29105"/>
        <label>1</label>
    </ligand>
</feature>
<evidence type="ECO:0000259" key="13">
    <source>
        <dbReference type="PROSITE" id="PS51194"/>
    </source>
</evidence>
<dbReference type="Pfam" id="PF00270">
    <property type="entry name" value="DEAD"/>
    <property type="match status" value="1"/>
</dbReference>
<sequence length="811" mass="92653">MRFAEVIVDVPAKAVNRPFDYAIPSALEAVVEPGSRVGVPFGKRVIQGFVTAVRDTSEVPANRIKELVHVLDPYPVLTPSLIELTEWMSSKYICSRISCMQAMLPGALKAKYDRMFAVQDQAGQTWMDTPMTQYVREKGEVSWDELHTMFPDEAAGIRKLLSDGILMERTRMKDRLQKKMQLVVYPHPSSTVLDKALADCPPQAKRQRELIAYFLDHPEPIVLSELLVKLEMNASTVKRVCELGCAEMKETEMLRDPYADRDFGQTTPLSLTIEQQEAYDRIVDALHMNELHTFLLHGVTGSGKTEIYLQSIATCLARQQEAIVLVPEISLTPQMVERFKGRFGDRVAVLHSRLSQGERYDEWRKLRQGQAQVVVGARSAIFAPLERLGLIIIDEEHESSYKQEETPRYHARDAALQRAKLEKAVVVLGSATPSLETYEAGLNGSLETMTLPNRVGARPLPRVHVIDMRHELKQGNRSMFSRPLHEAIVKRLERKEQMVLMLNRRGFSTFVMCRSCGYVAECPHCQISLTYHRHIQHIRCHYCGYTERELETCPSCQSQHIRYFGTGTQRVEEELVKLFPGIRVIRMDVDTTTEKGSHEKWLTQFGRQQADVLLGTQMIAKGLDFPNVTLVGVIAADTILNLPDFRGAERTFQLLTQVAGRAGRHELPGEVFVQSYAPEHYAIELASRHHYQPFANKELVMRKLRDYPPYKQLVLFTVSHEMANIAMNFTEKLGKVLKEKLHRLTRDYEVMGPVASPIARLKDRYRFQCMIKYARDLSVTEVIEQALEQLEDEIKNRQVRVTTDVDPYILM</sequence>
<dbReference type="NCBIfam" id="NF004066">
    <property type="entry name" value="PRK05580.1-3"/>
    <property type="match status" value="1"/>
</dbReference>
<evidence type="ECO:0000313" key="15">
    <source>
        <dbReference type="Proteomes" id="UP001597497"/>
    </source>
</evidence>
<dbReference type="InterPro" id="IPR040498">
    <property type="entry name" value="PriA_CRR"/>
</dbReference>
<keyword evidence="1 11" id="KW-0639">Primosome</keyword>
<evidence type="ECO:0000256" key="6">
    <source>
        <dbReference type="ARBA" id="ARBA00022806"/>
    </source>
</evidence>
<dbReference type="Proteomes" id="UP001597497">
    <property type="component" value="Unassembled WGS sequence"/>
</dbReference>
<dbReference type="InterPro" id="IPR042115">
    <property type="entry name" value="PriA_3primeBD_sf"/>
</dbReference>
<keyword evidence="15" id="KW-1185">Reference proteome</keyword>
<dbReference type="SUPFAM" id="SSF52540">
    <property type="entry name" value="P-loop containing nucleoside triphosphate hydrolases"/>
    <property type="match status" value="2"/>
</dbReference>
<keyword evidence="10 11" id="KW-0413">Isomerase</keyword>
<comment type="function">
    <text evidence="11">Initiates the restart of stalled replication forks, which reloads the replicative helicase on sites other than the origin of replication. Recognizes and binds to abandoned replication forks and remodels them to uncover a helicase loading site. Promotes assembly of the primosome at these replication forks.</text>
</comment>
<comment type="catalytic activity">
    <reaction evidence="11">
        <text>ATP + H2O = ADP + phosphate + H(+)</text>
        <dbReference type="Rhea" id="RHEA:13065"/>
        <dbReference type="ChEBI" id="CHEBI:15377"/>
        <dbReference type="ChEBI" id="CHEBI:15378"/>
        <dbReference type="ChEBI" id="CHEBI:30616"/>
        <dbReference type="ChEBI" id="CHEBI:43474"/>
        <dbReference type="ChEBI" id="CHEBI:456216"/>
        <dbReference type="EC" id="5.6.2.4"/>
    </reaction>
</comment>
<dbReference type="Pfam" id="PF00271">
    <property type="entry name" value="Helicase_C"/>
    <property type="match status" value="1"/>
</dbReference>
<keyword evidence="7 11" id="KW-0862">Zinc</keyword>
<dbReference type="NCBIfam" id="TIGR00595">
    <property type="entry name" value="priA"/>
    <property type="match status" value="1"/>
</dbReference>
<protein>
    <recommendedName>
        <fullName evidence="11">Replication restart protein PriA</fullName>
    </recommendedName>
    <alternativeName>
        <fullName evidence="11">ATP-dependent DNA helicase PriA</fullName>
        <ecNumber evidence="11">5.6.2.4</ecNumber>
    </alternativeName>
    <alternativeName>
        <fullName evidence="11">DNA 3'-5' helicase PriA</fullName>
    </alternativeName>
</protein>
<dbReference type="InterPro" id="IPR041236">
    <property type="entry name" value="PriA_C"/>
</dbReference>
<evidence type="ECO:0000256" key="3">
    <source>
        <dbReference type="ARBA" id="ARBA00022723"/>
    </source>
</evidence>
<comment type="caution">
    <text evidence="14">The sequence shown here is derived from an EMBL/GenBank/DDBJ whole genome shotgun (WGS) entry which is preliminary data.</text>
</comment>
<keyword evidence="3 11" id="KW-0479">Metal-binding</keyword>
<dbReference type="EMBL" id="JBHUMM010000001">
    <property type="protein sequence ID" value="MFD2670202.1"/>
    <property type="molecule type" value="Genomic_DNA"/>
</dbReference>
<feature type="binding site" evidence="11">
    <location>
        <position position="556"/>
    </location>
    <ligand>
        <name>Zn(2+)</name>
        <dbReference type="ChEBI" id="CHEBI:29105"/>
        <label>1</label>
    </ligand>
</feature>
<organism evidence="14 15">
    <name type="scientific">Marinicrinis sediminis</name>
    <dbReference type="NCBI Taxonomy" id="1652465"/>
    <lineage>
        <taxon>Bacteria</taxon>
        <taxon>Bacillati</taxon>
        <taxon>Bacillota</taxon>
        <taxon>Bacilli</taxon>
        <taxon>Bacillales</taxon>
        <taxon>Paenibacillaceae</taxon>
    </lineage>
</organism>
<evidence type="ECO:0000256" key="2">
    <source>
        <dbReference type="ARBA" id="ARBA00022705"/>
    </source>
</evidence>
<keyword evidence="8 11" id="KW-0067">ATP-binding</keyword>
<dbReference type="InterPro" id="IPR027417">
    <property type="entry name" value="P-loop_NTPase"/>
</dbReference>
<comment type="subunit">
    <text evidence="11">Component of the replication restart primosome.</text>
</comment>
<name>A0ABW5R553_9BACL</name>
<dbReference type="Pfam" id="PF17764">
    <property type="entry name" value="PriA_3primeBD"/>
    <property type="match status" value="1"/>
</dbReference>
<feature type="binding site" evidence="11">
    <location>
        <position position="525"/>
    </location>
    <ligand>
        <name>Zn(2+)</name>
        <dbReference type="ChEBI" id="CHEBI:29105"/>
        <label>2</label>
    </ligand>
</feature>
<dbReference type="InterPro" id="IPR001650">
    <property type="entry name" value="Helicase_C-like"/>
</dbReference>
<dbReference type="CDD" id="cd17929">
    <property type="entry name" value="DEXHc_priA"/>
    <property type="match status" value="1"/>
</dbReference>
<dbReference type="HAMAP" id="MF_00983">
    <property type="entry name" value="PriA"/>
    <property type="match status" value="1"/>
</dbReference>
<dbReference type="CDD" id="cd18804">
    <property type="entry name" value="SF2_C_priA"/>
    <property type="match status" value="1"/>
</dbReference>
<dbReference type="PANTHER" id="PTHR30580">
    <property type="entry name" value="PRIMOSOMAL PROTEIN N"/>
    <property type="match status" value="1"/>
</dbReference>
<evidence type="ECO:0000313" key="14">
    <source>
        <dbReference type="EMBL" id="MFD2670202.1"/>
    </source>
</evidence>
<keyword evidence="2 11" id="KW-0235">DNA replication</keyword>
<comment type="similarity">
    <text evidence="11">Belongs to the helicase family. PriA subfamily.</text>
</comment>
<keyword evidence="5 11" id="KW-0378">Hydrolase</keyword>
<evidence type="ECO:0000256" key="7">
    <source>
        <dbReference type="ARBA" id="ARBA00022833"/>
    </source>
</evidence>
<keyword evidence="9 11" id="KW-0238">DNA-binding</keyword>
<evidence type="ECO:0000256" key="11">
    <source>
        <dbReference type="HAMAP-Rule" id="MF_00983"/>
    </source>
</evidence>
<feature type="binding site" evidence="11">
    <location>
        <position position="513"/>
    </location>
    <ligand>
        <name>Zn(2+)</name>
        <dbReference type="ChEBI" id="CHEBI:29105"/>
        <label>1</label>
    </ligand>
</feature>
<dbReference type="InterPro" id="IPR005259">
    <property type="entry name" value="PriA"/>
</dbReference>
<feature type="domain" description="Helicase C-terminal" evidence="13">
    <location>
        <begin position="545"/>
        <end position="705"/>
    </location>
</feature>
<evidence type="ECO:0000256" key="5">
    <source>
        <dbReference type="ARBA" id="ARBA00022801"/>
    </source>
</evidence>
<dbReference type="Pfam" id="PF18319">
    <property type="entry name" value="Zn_ribbon_PriA"/>
    <property type="match status" value="1"/>
</dbReference>
<dbReference type="SMART" id="SM00487">
    <property type="entry name" value="DEXDc"/>
    <property type="match status" value="1"/>
</dbReference>
<dbReference type="InterPro" id="IPR041222">
    <property type="entry name" value="PriA_3primeBD"/>
</dbReference>
<comment type="cofactor">
    <cofactor evidence="11">
        <name>Zn(2+)</name>
        <dbReference type="ChEBI" id="CHEBI:29105"/>
    </cofactor>
    <text evidence="11">Binds 2 zinc ions per subunit.</text>
</comment>
<dbReference type="RefSeq" id="WP_379927539.1">
    <property type="nucleotide sequence ID" value="NZ_JBHUMM010000001.1"/>
</dbReference>